<sequence length="100" mass="11179">MKLNKQEQKAIETMRSVLDAIDHPEGTGHVCLTRGDLSNIERVLGINLWQATLGKKQVKRAMCGKARSVMTIGFQAGGQHAAIKHCFFPFQVKEKVRMKS</sequence>
<organism evidence="1 2">
    <name type="scientific">Vibrio neptunius</name>
    <dbReference type="NCBI Taxonomy" id="170651"/>
    <lineage>
        <taxon>Bacteria</taxon>
        <taxon>Pseudomonadati</taxon>
        <taxon>Pseudomonadota</taxon>
        <taxon>Gammaproteobacteria</taxon>
        <taxon>Vibrionales</taxon>
        <taxon>Vibrionaceae</taxon>
        <taxon>Vibrio</taxon>
    </lineage>
</organism>
<accession>A0ABS3AB09</accession>
<gene>
    <name evidence="1" type="ORF">JYA62_23285</name>
</gene>
<comment type="caution">
    <text evidence="1">The sequence shown here is derived from an EMBL/GenBank/DDBJ whole genome shotgun (WGS) entry which is preliminary data.</text>
</comment>
<dbReference type="RefSeq" id="WP_206372193.1">
    <property type="nucleotide sequence ID" value="NZ_CAWPTM010000128.1"/>
</dbReference>
<evidence type="ECO:0000313" key="2">
    <source>
        <dbReference type="Proteomes" id="UP000779070"/>
    </source>
</evidence>
<evidence type="ECO:0000313" key="1">
    <source>
        <dbReference type="EMBL" id="MBN3580544.1"/>
    </source>
</evidence>
<keyword evidence="2" id="KW-1185">Reference proteome</keyword>
<protein>
    <submittedName>
        <fullName evidence="1">Uncharacterized protein</fullName>
    </submittedName>
</protein>
<name>A0ABS3AB09_9VIBR</name>
<dbReference type="EMBL" id="JAFHLB010000054">
    <property type="protein sequence ID" value="MBN3580544.1"/>
    <property type="molecule type" value="Genomic_DNA"/>
</dbReference>
<proteinExistence type="predicted"/>
<dbReference type="Proteomes" id="UP000779070">
    <property type="component" value="Unassembled WGS sequence"/>
</dbReference>
<reference evidence="1 2" key="1">
    <citation type="submission" date="2021-02" db="EMBL/GenBank/DDBJ databases">
        <title>Draft Genome Sequences of 5 Vibrio neptunius Strains Isolated From of Bivalve Hatcheries.</title>
        <authorList>
            <person name="Galvis F."/>
            <person name="Barja J.L."/>
            <person name="Lemos M.L."/>
            <person name="Balado M."/>
        </authorList>
    </citation>
    <scope>NUCLEOTIDE SEQUENCE [LARGE SCALE GENOMIC DNA]</scope>
    <source>
        <strain evidence="1 2">PP-145.98</strain>
    </source>
</reference>